<gene>
    <name evidence="3" type="ORF">G3446_13185</name>
</gene>
<dbReference type="GO" id="GO:0005886">
    <property type="term" value="C:plasma membrane"/>
    <property type="evidence" value="ECO:0007669"/>
    <property type="project" value="TreeGrafter"/>
</dbReference>
<keyword evidence="2" id="KW-0472">Membrane</keyword>
<protein>
    <recommendedName>
        <fullName evidence="5">Chain length determinant protein EpsF</fullName>
    </recommendedName>
</protein>
<dbReference type="InterPro" id="IPR050445">
    <property type="entry name" value="Bact_polysacc_biosynth/exp"/>
</dbReference>
<dbReference type="Proteomes" id="UP000483379">
    <property type="component" value="Unassembled WGS sequence"/>
</dbReference>
<accession>A0A6M0JZE4</accession>
<evidence type="ECO:0000256" key="1">
    <source>
        <dbReference type="SAM" id="Coils"/>
    </source>
</evidence>
<sequence>MSIENMLLALRARFWVLILMPILAAGTAFLLLEDEPTYYSANAKLLIDYRTPLEGELAGELLPVGLQESYVATQLQIIKSHRVAKRALEMLGLEREPGWLEAFREETDLNEEFAPWAERILTETLQVTIGKDSRLVSIWYTDPNPAFAARVANAFADAYREVNQALSHAPAIESAQAVEPLLTKLRADLEEADRKLSAYQQNAGIIVTAEQLDLETAHLKELGDQRLQAEAREREAESRLASLEAMAAAGRFLDSLPNVPKSDLIQRLEIDLARAESQLAERSTTLGRRHPELIKISADLASLRDKLEQEKAKAIDTLRLDLLEARDFAERARASEAEQRDKVLNLKRNREGLQPLLREAQSARESYDRSLRMYSEYTTHGRLNLGNVMVLDRAEPPFLPSSPSRLVSLAAALAGGLLLAIGLVIVWELLDKRIRVKRDVMDMGAGPLLAELPRA</sequence>
<keyword evidence="2" id="KW-0812">Transmembrane</keyword>
<reference evidence="3 4" key="1">
    <citation type="submission" date="2020-02" db="EMBL/GenBank/DDBJ databases">
        <title>Genome sequences of Thiorhodococcus mannitoliphagus and Thiorhodococcus minor, purple sulfur photosynthetic bacteria in the gammaproteobacterial family, Chromatiaceae.</title>
        <authorList>
            <person name="Aviles F.A."/>
            <person name="Meyer T.E."/>
            <person name="Kyndt J.A."/>
        </authorList>
    </citation>
    <scope>NUCLEOTIDE SEQUENCE [LARGE SCALE GENOMIC DNA]</scope>
    <source>
        <strain evidence="3 4">DSM 11518</strain>
    </source>
</reference>
<dbReference type="RefSeq" id="WP_164453299.1">
    <property type="nucleotide sequence ID" value="NZ_JAAIJQ010000036.1"/>
</dbReference>
<comment type="caution">
    <text evidence="3">The sequence shown here is derived from an EMBL/GenBank/DDBJ whole genome shotgun (WGS) entry which is preliminary data.</text>
</comment>
<evidence type="ECO:0008006" key="5">
    <source>
        <dbReference type="Google" id="ProtNLM"/>
    </source>
</evidence>
<feature type="transmembrane region" description="Helical" evidence="2">
    <location>
        <begin position="12"/>
        <end position="32"/>
    </location>
</feature>
<feature type="transmembrane region" description="Helical" evidence="2">
    <location>
        <begin position="406"/>
        <end position="430"/>
    </location>
</feature>
<proteinExistence type="predicted"/>
<name>A0A6M0JZE4_9GAMM</name>
<feature type="coiled-coil region" evidence="1">
    <location>
        <begin position="182"/>
        <end position="313"/>
    </location>
</feature>
<dbReference type="GO" id="GO:0004713">
    <property type="term" value="F:protein tyrosine kinase activity"/>
    <property type="evidence" value="ECO:0007669"/>
    <property type="project" value="TreeGrafter"/>
</dbReference>
<dbReference type="AlphaFoldDB" id="A0A6M0JZE4"/>
<keyword evidence="2" id="KW-1133">Transmembrane helix</keyword>
<keyword evidence="4" id="KW-1185">Reference proteome</keyword>
<dbReference type="PANTHER" id="PTHR32309:SF13">
    <property type="entry name" value="FERRIC ENTEROBACTIN TRANSPORT PROTEIN FEPE"/>
    <property type="match status" value="1"/>
</dbReference>
<organism evidence="3 4">
    <name type="scientific">Thiorhodococcus minor</name>
    <dbReference type="NCBI Taxonomy" id="57489"/>
    <lineage>
        <taxon>Bacteria</taxon>
        <taxon>Pseudomonadati</taxon>
        <taxon>Pseudomonadota</taxon>
        <taxon>Gammaproteobacteria</taxon>
        <taxon>Chromatiales</taxon>
        <taxon>Chromatiaceae</taxon>
        <taxon>Thiorhodococcus</taxon>
    </lineage>
</organism>
<evidence type="ECO:0000313" key="4">
    <source>
        <dbReference type="Proteomes" id="UP000483379"/>
    </source>
</evidence>
<keyword evidence="1" id="KW-0175">Coiled coil</keyword>
<evidence type="ECO:0000256" key="2">
    <source>
        <dbReference type="SAM" id="Phobius"/>
    </source>
</evidence>
<dbReference type="PANTHER" id="PTHR32309">
    <property type="entry name" value="TYROSINE-PROTEIN KINASE"/>
    <property type="match status" value="1"/>
</dbReference>
<evidence type="ECO:0000313" key="3">
    <source>
        <dbReference type="EMBL" id="NEV62832.1"/>
    </source>
</evidence>
<dbReference type="EMBL" id="JAAIJQ010000036">
    <property type="protein sequence ID" value="NEV62832.1"/>
    <property type="molecule type" value="Genomic_DNA"/>
</dbReference>